<name>A0A553K089_9ACTN</name>
<sequence>MLDNQPMFTHAQLVAHGLSDSDIRARLASGALTRIRRGVYCPAIHLDPVDEHIRLVRATVPGVSPSNVLSHQSAGCLLGLPVPRRQLGVVSMTRRSGGHGSSRRQLRVHNTPLPDDEVTTVDDLQVTTLSRTTFDLSRTLEYPHAVAVCDGALREGLERQDLLGVIDRHKGRHGRARARMAAEFADPRAESPAESLSRVQLALHGLPAPDLQFPVINADGIQVARTDFAWPELRLVGEVDGKWKYGELLRPGRTAETAIMEEKRREADIRDAGYWIVRWNWSLALNGEELARRVWRAIRQQRRLLGI</sequence>
<dbReference type="AlphaFoldDB" id="A0A553K089"/>
<reference evidence="2 3" key="1">
    <citation type="submission" date="2019-07" db="EMBL/GenBank/DDBJ databases">
        <authorList>
            <person name="Zhou L.-Y."/>
        </authorList>
    </citation>
    <scope>NUCLEOTIDE SEQUENCE [LARGE SCALE GENOMIC DNA]</scope>
    <source>
        <strain evidence="2 3">YIM 101269</strain>
    </source>
</reference>
<dbReference type="Proteomes" id="UP000317638">
    <property type="component" value="Unassembled WGS sequence"/>
</dbReference>
<dbReference type="EMBL" id="VKKG01000003">
    <property type="protein sequence ID" value="TRY18120.1"/>
    <property type="molecule type" value="Genomic_DNA"/>
</dbReference>
<proteinExistence type="predicted"/>
<keyword evidence="3" id="KW-1185">Reference proteome</keyword>
<accession>A0A553K089</accession>
<evidence type="ECO:0000313" key="3">
    <source>
        <dbReference type="Proteomes" id="UP000317638"/>
    </source>
</evidence>
<comment type="caution">
    <text evidence="2">The sequence shown here is derived from an EMBL/GenBank/DDBJ whole genome shotgun (WGS) entry which is preliminary data.</text>
</comment>
<dbReference type="RefSeq" id="WP_143938096.1">
    <property type="nucleotide sequence ID" value="NZ_VKKG01000003.1"/>
</dbReference>
<dbReference type="OrthoDB" id="5143202at2"/>
<protein>
    <recommendedName>
        <fullName evidence="1">AbiEi antitoxin N-terminal domain-containing protein</fullName>
    </recommendedName>
</protein>
<evidence type="ECO:0000313" key="2">
    <source>
        <dbReference type="EMBL" id="TRY18120.1"/>
    </source>
</evidence>
<gene>
    <name evidence="2" type="ORF">FOJ82_08665</name>
</gene>
<dbReference type="InterPro" id="IPR025159">
    <property type="entry name" value="AbiEi_N"/>
</dbReference>
<feature type="domain" description="AbiEi antitoxin N-terminal" evidence="1">
    <location>
        <begin position="4"/>
        <end position="42"/>
    </location>
</feature>
<dbReference type="Pfam" id="PF13338">
    <property type="entry name" value="AbiEi_4"/>
    <property type="match status" value="1"/>
</dbReference>
<evidence type="ECO:0000259" key="1">
    <source>
        <dbReference type="Pfam" id="PF13338"/>
    </source>
</evidence>
<organism evidence="2 3">
    <name type="scientific">Tessaracoccus rhinocerotis</name>
    <dbReference type="NCBI Taxonomy" id="1689449"/>
    <lineage>
        <taxon>Bacteria</taxon>
        <taxon>Bacillati</taxon>
        <taxon>Actinomycetota</taxon>
        <taxon>Actinomycetes</taxon>
        <taxon>Propionibacteriales</taxon>
        <taxon>Propionibacteriaceae</taxon>
        <taxon>Tessaracoccus</taxon>
    </lineage>
</organism>